<feature type="compositionally biased region" description="Low complexity" evidence="1">
    <location>
        <begin position="52"/>
        <end position="62"/>
    </location>
</feature>
<proteinExistence type="predicted"/>
<feature type="region of interest" description="Disordered" evidence="1">
    <location>
        <begin position="1"/>
        <end position="100"/>
    </location>
</feature>
<feature type="compositionally biased region" description="Basic and acidic residues" evidence="1">
    <location>
        <begin position="63"/>
        <end position="75"/>
    </location>
</feature>
<keyword evidence="3" id="KW-1185">Reference proteome</keyword>
<dbReference type="AlphaFoldDB" id="A0AAQ3JMX7"/>
<dbReference type="Proteomes" id="UP001327560">
    <property type="component" value="Chromosome 1"/>
</dbReference>
<feature type="compositionally biased region" description="Basic and acidic residues" evidence="1">
    <location>
        <begin position="34"/>
        <end position="49"/>
    </location>
</feature>
<evidence type="ECO:0000313" key="3">
    <source>
        <dbReference type="Proteomes" id="UP001327560"/>
    </source>
</evidence>
<accession>A0AAQ3JMX7</accession>
<evidence type="ECO:0000256" key="1">
    <source>
        <dbReference type="SAM" id="MobiDB-lite"/>
    </source>
</evidence>
<dbReference type="PANTHER" id="PTHR37187:SF7">
    <property type="entry name" value="EXPRESSED PROTEIN"/>
    <property type="match status" value="1"/>
</dbReference>
<dbReference type="PANTHER" id="PTHR37187">
    <property type="entry name" value="EXPRESSED PROTEIN"/>
    <property type="match status" value="1"/>
</dbReference>
<reference evidence="2 3" key="1">
    <citation type="submission" date="2023-10" db="EMBL/GenBank/DDBJ databases">
        <title>Chromosome-scale genome assembly provides insights into flower coloration mechanisms of Canna indica.</title>
        <authorList>
            <person name="Li C."/>
        </authorList>
    </citation>
    <scope>NUCLEOTIDE SEQUENCE [LARGE SCALE GENOMIC DNA]</scope>
    <source>
        <tissue evidence="2">Flower</tissue>
    </source>
</reference>
<evidence type="ECO:0000313" key="2">
    <source>
        <dbReference type="EMBL" id="WOK92562.1"/>
    </source>
</evidence>
<organism evidence="2 3">
    <name type="scientific">Canna indica</name>
    <name type="common">Indian-shot</name>
    <dbReference type="NCBI Taxonomy" id="4628"/>
    <lineage>
        <taxon>Eukaryota</taxon>
        <taxon>Viridiplantae</taxon>
        <taxon>Streptophyta</taxon>
        <taxon>Embryophyta</taxon>
        <taxon>Tracheophyta</taxon>
        <taxon>Spermatophyta</taxon>
        <taxon>Magnoliopsida</taxon>
        <taxon>Liliopsida</taxon>
        <taxon>Zingiberales</taxon>
        <taxon>Cannaceae</taxon>
        <taxon>Canna</taxon>
    </lineage>
</organism>
<gene>
    <name evidence="2" type="ORF">Cni_G01253</name>
</gene>
<feature type="compositionally biased region" description="Pro residues" evidence="1">
    <location>
        <begin position="22"/>
        <end position="31"/>
    </location>
</feature>
<sequence>MPSGAKKRKAAKRKQQMAVAPAEPPPPPPPQGNGHHDDLMPRREAKDCDGGSTTSSSSPSSSPREKCCSRSDVELLGHGSLVIDSTTESDKGAALAQDEESAVVVEEVVFAATAESFPQSEDSSIEFVKSEKRHDKSVEEVIVEKIDSFPLEGSEGDDTAAGFTEEAIKTSDEVQVQVVSLPDVDKSIKQPAENREDLCVTGKAESALIAEVAPPSAPLIVHRTRWWSCCGLLDFFTDSGR</sequence>
<name>A0AAQ3JMX7_9LILI</name>
<dbReference type="EMBL" id="CP136890">
    <property type="protein sequence ID" value="WOK92562.1"/>
    <property type="molecule type" value="Genomic_DNA"/>
</dbReference>
<protein>
    <submittedName>
        <fullName evidence="2">Uncharacterized protein</fullName>
    </submittedName>
</protein>
<feature type="compositionally biased region" description="Basic residues" evidence="1">
    <location>
        <begin position="1"/>
        <end position="15"/>
    </location>
</feature>